<dbReference type="PANTHER" id="PTHR45008">
    <property type="entry name" value="PTS SYSTEM GLUCOSE-SPECIFIC EIIA COMPONENT"/>
    <property type="match status" value="1"/>
</dbReference>
<dbReference type="Pfam" id="PF00367">
    <property type="entry name" value="PTS_EIIB"/>
    <property type="match status" value="1"/>
</dbReference>
<dbReference type="PROSITE" id="PS00371">
    <property type="entry name" value="PTS_EIIA_TYPE_1_HIS"/>
    <property type="match status" value="1"/>
</dbReference>
<feature type="domain" description="PTS EIIB type-1" evidence="13">
    <location>
        <begin position="6"/>
        <end position="88"/>
    </location>
</feature>
<evidence type="ECO:0000259" key="12">
    <source>
        <dbReference type="PROSITE" id="PS51093"/>
    </source>
</evidence>
<evidence type="ECO:0000256" key="9">
    <source>
        <dbReference type="ARBA" id="ARBA00022989"/>
    </source>
</evidence>
<comment type="subcellular location">
    <subcellularLocation>
        <location evidence="1">Cytoplasm</location>
    </subcellularLocation>
</comment>
<gene>
    <name evidence="14" type="ORF">H8Z76_03880</name>
</gene>
<evidence type="ECO:0000256" key="5">
    <source>
        <dbReference type="ARBA" id="ARBA00022679"/>
    </source>
</evidence>
<dbReference type="Proteomes" id="UP000621540">
    <property type="component" value="Unassembled WGS sequence"/>
</dbReference>
<evidence type="ECO:0000256" key="11">
    <source>
        <dbReference type="PROSITE-ProRule" id="PRU00421"/>
    </source>
</evidence>
<sequence length="250" mass="26326">MERKYAALAENILSHIGGKDNIIHMTHCVTRLRLELKDDKKADLDALNAMDGIAGTFWRGGQLQIMIGSQVKEVFAELVSCAGVPGEEPGTRQKPGQPGEKEIHIAAPVSGRVIALSQIEDEAFASGVLGQGAAILPSDGKIYAPADGTITTFFSTGHAISLTAEAGPEILIHVGVDTVQLSGTGFSPKKKQGDRIKTGELLLEVDLEALRSAGYATTTAVIVTNSDQYGNIVPTALPTVEAGETLIKIL</sequence>
<dbReference type="NCBIfam" id="TIGR00830">
    <property type="entry name" value="PTBA"/>
    <property type="match status" value="1"/>
</dbReference>
<evidence type="ECO:0000256" key="1">
    <source>
        <dbReference type="ARBA" id="ARBA00004496"/>
    </source>
</evidence>
<evidence type="ECO:0000256" key="7">
    <source>
        <dbReference type="ARBA" id="ARBA00022692"/>
    </source>
</evidence>
<dbReference type="Gene3D" id="2.70.70.10">
    <property type="entry name" value="Glucose Permease (Domain IIA)"/>
    <property type="match status" value="1"/>
</dbReference>
<dbReference type="SUPFAM" id="SSF51261">
    <property type="entry name" value="Duplicated hybrid motif"/>
    <property type="match status" value="1"/>
</dbReference>
<keyword evidence="5" id="KW-0808">Transferase</keyword>
<protein>
    <submittedName>
        <fullName evidence="14">PTS glucose transporter subunit IIA</fullName>
    </submittedName>
</protein>
<evidence type="ECO:0000256" key="3">
    <source>
        <dbReference type="ARBA" id="ARBA00022475"/>
    </source>
</evidence>
<keyword evidence="2" id="KW-0813">Transport</keyword>
<dbReference type="InterPro" id="IPR036878">
    <property type="entry name" value="Glu_permease_IIB"/>
</dbReference>
<dbReference type="InterPro" id="IPR001127">
    <property type="entry name" value="PTS_EIIA_1_perm"/>
</dbReference>
<keyword evidence="15" id="KW-1185">Reference proteome</keyword>
<proteinExistence type="predicted"/>
<evidence type="ECO:0000313" key="15">
    <source>
        <dbReference type="Proteomes" id="UP000621540"/>
    </source>
</evidence>
<dbReference type="EMBL" id="JACOQH010000002">
    <property type="protein sequence ID" value="MBC5753175.1"/>
    <property type="molecule type" value="Genomic_DNA"/>
</dbReference>
<evidence type="ECO:0000259" key="13">
    <source>
        <dbReference type="PROSITE" id="PS51098"/>
    </source>
</evidence>
<dbReference type="PANTHER" id="PTHR45008:SF1">
    <property type="entry name" value="PTS SYSTEM GLUCOSE-SPECIFIC EIIA COMPONENT"/>
    <property type="match status" value="1"/>
</dbReference>
<evidence type="ECO:0000256" key="4">
    <source>
        <dbReference type="ARBA" id="ARBA00022597"/>
    </source>
</evidence>
<dbReference type="RefSeq" id="WP_186981718.1">
    <property type="nucleotide sequence ID" value="NZ_JACOQH010000002.1"/>
</dbReference>
<organism evidence="14 15">
    <name type="scientific">Roseburia yibonii</name>
    <dbReference type="NCBI Taxonomy" id="2763063"/>
    <lineage>
        <taxon>Bacteria</taxon>
        <taxon>Bacillati</taxon>
        <taxon>Bacillota</taxon>
        <taxon>Clostridia</taxon>
        <taxon>Lachnospirales</taxon>
        <taxon>Lachnospiraceae</taxon>
        <taxon>Roseburia</taxon>
    </lineage>
</organism>
<keyword evidence="10" id="KW-0472">Membrane</keyword>
<dbReference type="SUPFAM" id="SSF55604">
    <property type="entry name" value="Glucose permease domain IIB"/>
    <property type="match status" value="1"/>
</dbReference>
<dbReference type="Pfam" id="PF00358">
    <property type="entry name" value="PTS_EIIA_1"/>
    <property type="match status" value="1"/>
</dbReference>
<keyword evidence="6" id="KW-0598">Phosphotransferase system</keyword>
<accession>A0ABR7I8H1</accession>
<keyword evidence="8" id="KW-0418">Kinase</keyword>
<evidence type="ECO:0000256" key="8">
    <source>
        <dbReference type="ARBA" id="ARBA00022777"/>
    </source>
</evidence>
<evidence type="ECO:0000256" key="6">
    <source>
        <dbReference type="ARBA" id="ARBA00022683"/>
    </source>
</evidence>
<keyword evidence="4 14" id="KW-0762">Sugar transport</keyword>
<dbReference type="InterPro" id="IPR011055">
    <property type="entry name" value="Dup_hybrid_motif"/>
</dbReference>
<comment type="caution">
    <text evidence="14">The sequence shown here is derived from an EMBL/GenBank/DDBJ whole genome shotgun (WGS) entry which is preliminary data.</text>
</comment>
<dbReference type="InterPro" id="IPR018113">
    <property type="entry name" value="PTrfase_EIIB_Cys"/>
</dbReference>
<dbReference type="Gene3D" id="3.30.1360.60">
    <property type="entry name" value="Glucose permease domain IIB"/>
    <property type="match status" value="1"/>
</dbReference>
<evidence type="ECO:0000256" key="2">
    <source>
        <dbReference type="ARBA" id="ARBA00022448"/>
    </source>
</evidence>
<dbReference type="CDD" id="cd00212">
    <property type="entry name" value="PTS_IIB_glc"/>
    <property type="match status" value="1"/>
</dbReference>
<keyword evidence="7" id="KW-0812">Transmembrane</keyword>
<dbReference type="InterPro" id="IPR050890">
    <property type="entry name" value="PTS_EIIA_component"/>
</dbReference>
<dbReference type="PROSITE" id="PS51093">
    <property type="entry name" value="PTS_EIIA_TYPE_1"/>
    <property type="match status" value="1"/>
</dbReference>
<reference evidence="14 15" key="1">
    <citation type="submission" date="2020-08" db="EMBL/GenBank/DDBJ databases">
        <title>Genome public.</title>
        <authorList>
            <person name="Liu C."/>
            <person name="Sun Q."/>
        </authorList>
    </citation>
    <scope>NUCLEOTIDE SEQUENCE [LARGE SCALE GENOMIC DNA]</scope>
    <source>
        <strain evidence="14 15">BX0805</strain>
    </source>
</reference>
<evidence type="ECO:0000313" key="14">
    <source>
        <dbReference type="EMBL" id="MBC5753175.1"/>
    </source>
</evidence>
<keyword evidence="9" id="KW-1133">Transmembrane helix</keyword>
<keyword evidence="3" id="KW-1003">Cell membrane</keyword>
<evidence type="ECO:0000256" key="10">
    <source>
        <dbReference type="ARBA" id="ARBA00023136"/>
    </source>
</evidence>
<feature type="active site" description="Phosphocysteine intermediate; for EIIB activity" evidence="11">
    <location>
        <position position="28"/>
    </location>
</feature>
<name>A0ABR7I8H1_9FIRM</name>
<dbReference type="PROSITE" id="PS01035">
    <property type="entry name" value="PTS_EIIB_TYPE_1_CYS"/>
    <property type="match status" value="1"/>
</dbReference>
<feature type="domain" description="PTS EIIA type-1" evidence="12">
    <location>
        <begin position="121"/>
        <end position="225"/>
    </location>
</feature>
<dbReference type="InterPro" id="IPR001996">
    <property type="entry name" value="PTS_IIB_1"/>
</dbReference>
<dbReference type="PROSITE" id="PS51098">
    <property type="entry name" value="PTS_EIIB_TYPE_1"/>
    <property type="match status" value="1"/>
</dbReference>